<name>A0A1I8A9R9_9BILA</name>
<dbReference type="AlphaFoldDB" id="A0A1I8A9R9"/>
<proteinExistence type="predicted"/>
<accession>A0A1I8A9R9</accession>
<dbReference type="WBParaSite" id="L893_g3692.t1">
    <property type="protein sequence ID" value="L893_g3692.t1"/>
    <property type="gene ID" value="L893_g3692"/>
</dbReference>
<evidence type="ECO:0000313" key="2">
    <source>
        <dbReference type="WBParaSite" id="L893_g3692.t1"/>
    </source>
</evidence>
<organism evidence="1 2">
    <name type="scientific">Steinernema glaseri</name>
    <dbReference type="NCBI Taxonomy" id="37863"/>
    <lineage>
        <taxon>Eukaryota</taxon>
        <taxon>Metazoa</taxon>
        <taxon>Ecdysozoa</taxon>
        <taxon>Nematoda</taxon>
        <taxon>Chromadorea</taxon>
        <taxon>Rhabditida</taxon>
        <taxon>Tylenchina</taxon>
        <taxon>Panagrolaimomorpha</taxon>
        <taxon>Strongyloidoidea</taxon>
        <taxon>Steinernematidae</taxon>
        <taxon>Steinernema</taxon>
    </lineage>
</organism>
<evidence type="ECO:0000313" key="1">
    <source>
        <dbReference type="Proteomes" id="UP000095287"/>
    </source>
</evidence>
<reference evidence="2" key="1">
    <citation type="submission" date="2016-11" db="UniProtKB">
        <authorList>
            <consortium name="WormBaseParasite"/>
        </authorList>
    </citation>
    <scope>IDENTIFICATION</scope>
</reference>
<keyword evidence="1" id="KW-1185">Reference proteome</keyword>
<protein>
    <submittedName>
        <fullName evidence="2">Conserved domain protein</fullName>
    </submittedName>
</protein>
<sequence>MRGERVGNGRQAVASDVSLAEPHVVRSRPNALSAEGNVNKFEVNENRISIAEDDRKHFEMPGGENIVPKRKD</sequence>
<dbReference type="Proteomes" id="UP000095287">
    <property type="component" value="Unplaced"/>
</dbReference>